<keyword evidence="1" id="KW-0456">Lyase</keyword>
<sequence length="134" mass="15034">MLTYYDLKIGDKASLSKTISESDIYQFAGITGDFNPLHVDAEYAKKSIFSERIAHGILTAGFISSVLAMKLPGSDTIYLSQNLIFRAPVRIGDTVIAEVEIIEKRDDKKIIRLRTQVRNQRDEIVIDGEAIVMK</sequence>
<evidence type="ECO:0000313" key="3">
    <source>
        <dbReference type="EMBL" id="QBP41228.1"/>
    </source>
</evidence>
<evidence type="ECO:0000259" key="2">
    <source>
        <dbReference type="Pfam" id="PF01575"/>
    </source>
</evidence>
<dbReference type="InterPro" id="IPR029069">
    <property type="entry name" value="HotDog_dom_sf"/>
</dbReference>
<feature type="domain" description="MaoC-like" evidence="2">
    <location>
        <begin position="13"/>
        <end position="117"/>
    </location>
</feature>
<dbReference type="EMBL" id="CP038015">
    <property type="protein sequence ID" value="QBP41228.1"/>
    <property type="molecule type" value="Genomic_DNA"/>
</dbReference>
<keyword evidence="4" id="KW-1185">Reference proteome</keyword>
<organism evidence="3 4">
    <name type="scientific">Paenisporosarcina antarctica</name>
    <dbReference type="NCBI Taxonomy" id="417367"/>
    <lineage>
        <taxon>Bacteria</taxon>
        <taxon>Bacillati</taxon>
        <taxon>Bacillota</taxon>
        <taxon>Bacilli</taxon>
        <taxon>Bacillales</taxon>
        <taxon>Caryophanaceae</taxon>
        <taxon>Paenisporosarcina</taxon>
    </lineage>
</organism>
<dbReference type="InterPro" id="IPR002539">
    <property type="entry name" value="MaoC-like_dom"/>
</dbReference>
<name>A0A4P6ZYE9_9BACL</name>
<dbReference type="Proteomes" id="UP000294292">
    <property type="component" value="Chromosome"/>
</dbReference>
<dbReference type="SUPFAM" id="SSF54637">
    <property type="entry name" value="Thioesterase/thiol ester dehydrase-isomerase"/>
    <property type="match status" value="1"/>
</dbReference>
<dbReference type="GO" id="GO:0019171">
    <property type="term" value="F:(3R)-hydroxyacyl-[acyl-carrier-protein] dehydratase activity"/>
    <property type="evidence" value="ECO:0007669"/>
    <property type="project" value="TreeGrafter"/>
</dbReference>
<dbReference type="Gene3D" id="3.10.129.10">
    <property type="entry name" value="Hotdog Thioesterase"/>
    <property type="match status" value="1"/>
</dbReference>
<gene>
    <name evidence="3" type="ORF">E2636_08810</name>
</gene>
<dbReference type="CDD" id="cd03449">
    <property type="entry name" value="R_hydratase"/>
    <property type="match status" value="1"/>
</dbReference>
<dbReference type="InterPro" id="IPR050965">
    <property type="entry name" value="UPF0336/Enoyl-CoA_hydratase"/>
</dbReference>
<dbReference type="PANTHER" id="PTHR43437:SF3">
    <property type="entry name" value="HYDROXYACYL-THIOESTER DEHYDRATASE TYPE 2, MITOCHONDRIAL"/>
    <property type="match status" value="1"/>
</dbReference>
<evidence type="ECO:0000256" key="1">
    <source>
        <dbReference type="ARBA" id="ARBA00023239"/>
    </source>
</evidence>
<evidence type="ECO:0000313" key="4">
    <source>
        <dbReference type="Proteomes" id="UP000294292"/>
    </source>
</evidence>
<dbReference type="RefSeq" id="WP_134209873.1">
    <property type="nucleotide sequence ID" value="NZ_CP038015.1"/>
</dbReference>
<dbReference type="Pfam" id="PF01575">
    <property type="entry name" value="MaoC_dehydratas"/>
    <property type="match status" value="1"/>
</dbReference>
<dbReference type="OrthoDB" id="9801625at2"/>
<dbReference type="KEGG" id="panc:E2636_08810"/>
<accession>A0A4P6ZYE9</accession>
<protein>
    <submittedName>
        <fullName evidence="3">MaoC family dehydratase</fullName>
    </submittedName>
</protein>
<dbReference type="AlphaFoldDB" id="A0A4P6ZYE9"/>
<reference evidence="3 4" key="1">
    <citation type="submission" date="2019-03" db="EMBL/GenBank/DDBJ databases">
        <title>Complete genome sequence of Paenisporosarcina antarctica CGMCC 1.6503T.</title>
        <authorList>
            <person name="Rong J.-C."/>
            <person name="Chi N.-Y."/>
            <person name="Zhang Q.-F."/>
        </authorList>
    </citation>
    <scope>NUCLEOTIDE SEQUENCE [LARGE SCALE GENOMIC DNA]</scope>
    <source>
        <strain evidence="3 4">CGMCC 1.6503</strain>
    </source>
</reference>
<dbReference type="FunFam" id="3.10.129.10:FF:000042">
    <property type="entry name" value="MaoC domain protein dehydratase"/>
    <property type="match status" value="1"/>
</dbReference>
<proteinExistence type="predicted"/>
<dbReference type="PANTHER" id="PTHR43437">
    <property type="entry name" value="HYDROXYACYL-THIOESTER DEHYDRATASE TYPE 2, MITOCHONDRIAL-RELATED"/>
    <property type="match status" value="1"/>
</dbReference>
<dbReference type="GO" id="GO:0006633">
    <property type="term" value="P:fatty acid biosynthetic process"/>
    <property type="evidence" value="ECO:0007669"/>
    <property type="project" value="TreeGrafter"/>
</dbReference>